<keyword evidence="3" id="KW-1185">Reference proteome</keyword>
<gene>
    <name evidence="2" type="ORF">D1Y85_16385</name>
</gene>
<comment type="caution">
    <text evidence="2">The sequence shown here is derived from an EMBL/GenBank/DDBJ whole genome shotgun (WGS) entry which is preliminary data.</text>
</comment>
<dbReference type="RefSeq" id="WP_124152122.1">
    <property type="nucleotide sequence ID" value="NZ_RQIS01000011.1"/>
</dbReference>
<dbReference type="EMBL" id="RQIS01000011">
    <property type="protein sequence ID" value="RQH04988.1"/>
    <property type="molecule type" value="Genomic_DNA"/>
</dbReference>
<reference evidence="2 3" key="1">
    <citation type="submission" date="2018-11" db="EMBL/GenBank/DDBJ databases">
        <title>Paraburkholderia sp. DHOA04, isolated from soil.</title>
        <authorList>
            <person name="Gao Z.-H."/>
            <person name="Qiu L.-H."/>
            <person name="Fu J.-C."/>
        </authorList>
    </citation>
    <scope>NUCLEOTIDE SEQUENCE [LARGE SCALE GENOMIC DNA]</scope>
    <source>
        <strain evidence="2 3">DHOA04</strain>
    </source>
</reference>
<protein>
    <submittedName>
        <fullName evidence="2">Uncharacterized protein</fullName>
    </submittedName>
</protein>
<evidence type="ECO:0000313" key="3">
    <source>
        <dbReference type="Proteomes" id="UP000272778"/>
    </source>
</evidence>
<sequence length="194" mass="21233">MIDPAEFLLTRRRRRKLFRHADLVGRLVAEGFNYAEIADYLGLQVGLKVSRVAVREYVLKHCAAAVAVQQTATGITPVHGNAATAESSPTSPTNSAVLADNRCCKSDAIESEESNASANKGHARETFEVEECGPRPTMHPMTGDAPGPRQPLRGVVIRYRISDEDNAARLDEYRSKLSRAHTTGGRESSENEDK</sequence>
<feature type="region of interest" description="Disordered" evidence="1">
    <location>
        <begin position="111"/>
        <end position="194"/>
    </location>
</feature>
<evidence type="ECO:0000313" key="2">
    <source>
        <dbReference type="EMBL" id="RQH04988.1"/>
    </source>
</evidence>
<feature type="compositionally biased region" description="Basic and acidic residues" evidence="1">
    <location>
        <begin position="160"/>
        <end position="175"/>
    </location>
</feature>
<dbReference type="Proteomes" id="UP000272778">
    <property type="component" value="Unassembled WGS sequence"/>
</dbReference>
<organism evidence="2 3">
    <name type="scientific">Paraburkholderia dinghuensis</name>
    <dbReference type="NCBI Taxonomy" id="2305225"/>
    <lineage>
        <taxon>Bacteria</taxon>
        <taxon>Pseudomonadati</taxon>
        <taxon>Pseudomonadota</taxon>
        <taxon>Betaproteobacteria</taxon>
        <taxon>Burkholderiales</taxon>
        <taxon>Burkholderiaceae</taxon>
        <taxon>Paraburkholderia</taxon>
    </lineage>
</organism>
<name>A0A3N6MN67_9BURK</name>
<accession>A0A3N6MN67</accession>
<proteinExistence type="predicted"/>
<dbReference type="AlphaFoldDB" id="A0A3N6MN67"/>
<evidence type="ECO:0000256" key="1">
    <source>
        <dbReference type="SAM" id="MobiDB-lite"/>
    </source>
</evidence>